<comment type="caution">
    <text evidence="1">The sequence shown here is derived from an EMBL/GenBank/DDBJ whole genome shotgun (WGS) entry which is preliminary data.</text>
</comment>
<sequence length="127" mass="14437">MSFSVCVFARTCDAAGGAQVSQSMCERLKGGLRMRRLKHYNKINLVHSCGRVLSRPRYIYHQPTYLHCMQATACVRLPPSLLAAHSQYLHNTCHRRHHSCYCCSRQFGMSFTSPKLLVFAASTARTR</sequence>
<dbReference type="AlphaFoldDB" id="A0AAV4K0U9"/>
<dbReference type="EMBL" id="BMAT01010577">
    <property type="protein sequence ID" value="GFS27883.1"/>
    <property type="molecule type" value="Genomic_DNA"/>
</dbReference>
<gene>
    <name evidence="1" type="ORF">ElyMa_005313800</name>
</gene>
<name>A0AAV4K0U9_9GAST</name>
<evidence type="ECO:0000313" key="1">
    <source>
        <dbReference type="EMBL" id="GFS27883.1"/>
    </source>
</evidence>
<reference evidence="1 2" key="1">
    <citation type="journal article" date="2021" name="Elife">
        <title>Chloroplast acquisition without the gene transfer in kleptoplastic sea slugs, Plakobranchus ocellatus.</title>
        <authorList>
            <person name="Maeda T."/>
            <person name="Takahashi S."/>
            <person name="Yoshida T."/>
            <person name="Shimamura S."/>
            <person name="Takaki Y."/>
            <person name="Nagai Y."/>
            <person name="Toyoda A."/>
            <person name="Suzuki Y."/>
            <person name="Arimoto A."/>
            <person name="Ishii H."/>
            <person name="Satoh N."/>
            <person name="Nishiyama T."/>
            <person name="Hasebe M."/>
            <person name="Maruyama T."/>
            <person name="Minagawa J."/>
            <person name="Obokata J."/>
            <person name="Shigenobu S."/>
        </authorList>
    </citation>
    <scope>NUCLEOTIDE SEQUENCE [LARGE SCALE GENOMIC DNA]</scope>
</reference>
<accession>A0AAV4K0U9</accession>
<evidence type="ECO:0000313" key="2">
    <source>
        <dbReference type="Proteomes" id="UP000762676"/>
    </source>
</evidence>
<dbReference type="Proteomes" id="UP000762676">
    <property type="component" value="Unassembled WGS sequence"/>
</dbReference>
<protein>
    <recommendedName>
        <fullName evidence="3">Secreted protein</fullName>
    </recommendedName>
</protein>
<keyword evidence="2" id="KW-1185">Reference proteome</keyword>
<organism evidence="1 2">
    <name type="scientific">Elysia marginata</name>
    <dbReference type="NCBI Taxonomy" id="1093978"/>
    <lineage>
        <taxon>Eukaryota</taxon>
        <taxon>Metazoa</taxon>
        <taxon>Spiralia</taxon>
        <taxon>Lophotrochozoa</taxon>
        <taxon>Mollusca</taxon>
        <taxon>Gastropoda</taxon>
        <taxon>Heterobranchia</taxon>
        <taxon>Euthyneura</taxon>
        <taxon>Panpulmonata</taxon>
        <taxon>Sacoglossa</taxon>
        <taxon>Placobranchoidea</taxon>
        <taxon>Plakobranchidae</taxon>
        <taxon>Elysia</taxon>
    </lineage>
</organism>
<proteinExistence type="predicted"/>
<evidence type="ECO:0008006" key="3">
    <source>
        <dbReference type="Google" id="ProtNLM"/>
    </source>
</evidence>